<sequence length="86" mass="10434">MIKFSQFEKHFANIPRIYLSNFEMFTCAQHRLTFTDFLENYYSHPKLSSPFHAPSWSFEYQYEVFATSVDKFEICDFTRFPNISQH</sequence>
<protein>
    <submittedName>
        <fullName evidence="1">Uncharacterized protein</fullName>
    </submittedName>
</protein>
<evidence type="ECO:0000313" key="1">
    <source>
        <dbReference type="EMBL" id="KRY50104.1"/>
    </source>
</evidence>
<dbReference type="Proteomes" id="UP000054653">
    <property type="component" value="Unassembled WGS sequence"/>
</dbReference>
<comment type="caution">
    <text evidence="1">The sequence shown here is derived from an EMBL/GenBank/DDBJ whole genome shotgun (WGS) entry which is preliminary data.</text>
</comment>
<dbReference type="AlphaFoldDB" id="A0A0V1CLQ2"/>
<organism evidence="1 2">
    <name type="scientific">Trichinella britovi</name>
    <name type="common">Parasitic roundworm</name>
    <dbReference type="NCBI Taxonomy" id="45882"/>
    <lineage>
        <taxon>Eukaryota</taxon>
        <taxon>Metazoa</taxon>
        <taxon>Ecdysozoa</taxon>
        <taxon>Nematoda</taxon>
        <taxon>Enoplea</taxon>
        <taxon>Dorylaimia</taxon>
        <taxon>Trichinellida</taxon>
        <taxon>Trichinellidae</taxon>
        <taxon>Trichinella</taxon>
    </lineage>
</organism>
<reference evidence="1 2" key="1">
    <citation type="submission" date="2015-01" db="EMBL/GenBank/DDBJ databases">
        <title>Evolution of Trichinella species and genotypes.</title>
        <authorList>
            <person name="Korhonen P.K."/>
            <person name="Edoardo P."/>
            <person name="Giuseppe L.R."/>
            <person name="Gasser R.B."/>
        </authorList>
    </citation>
    <scope>NUCLEOTIDE SEQUENCE [LARGE SCALE GENOMIC DNA]</scope>
    <source>
        <strain evidence="1">ISS120</strain>
    </source>
</reference>
<proteinExistence type="predicted"/>
<name>A0A0V1CLQ2_TRIBR</name>
<evidence type="ECO:0000313" key="2">
    <source>
        <dbReference type="Proteomes" id="UP000054653"/>
    </source>
</evidence>
<accession>A0A0V1CLQ2</accession>
<dbReference type="EMBL" id="JYDI01000158">
    <property type="protein sequence ID" value="KRY50104.1"/>
    <property type="molecule type" value="Genomic_DNA"/>
</dbReference>
<gene>
    <name evidence="1" type="ORF">T03_3944</name>
</gene>
<keyword evidence="2" id="KW-1185">Reference proteome</keyword>